<evidence type="ECO:0000313" key="1">
    <source>
        <dbReference type="EMBL" id="MCU6796537.1"/>
    </source>
</evidence>
<proteinExistence type="predicted"/>
<name>A0ABT2UPQ9_9BACL</name>
<comment type="caution">
    <text evidence="1">The sequence shown here is derived from an EMBL/GenBank/DDBJ whole genome shotgun (WGS) entry which is preliminary data.</text>
</comment>
<keyword evidence="2" id="KW-1185">Reference proteome</keyword>
<organism evidence="1 2">
    <name type="scientific">Paenibacillus baimaensis</name>
    <dbReference type="NCBI Taxonomy" id="2982185"/>
    <lineage>
        <taxon>Bacteria</taxon>
        <taxon>Bacillati</taxon>
        <taxon>Bacillota</taxon>
        <taxon>Bacilli</taxon>
        <taxon>Bacillales</taxon>
        <taxon>Paenibacillaceae</taxon>
        <taxon>Paenibacillus</taxon>
    </lineage>
</organism>
<protein>
    <submittedName>
        <fullName evidence="1">Uncharacterized protein</fullName>
    </submittedName>
</protein>
<reference evidence="1 2" key="1">
    <citation type="submission" date="2022-09" db="EMBL/GenBank/DDBJ databases">
        <authorList>
            <person name="Han X.L."/>
            <person name="Wang Q."/>
            <person name="Lu T."/>
        </authorList>
    </citation>
    <scope>NUCLEOTIDE SEQUENCE [LARGE SCALE GENOMIC DNA]</scope>
    <source>
        <strain evidence="1 2">WQ 127069</strain>
    </source>
</reference>
<dbReference type="RefSeq" id="WP_262687372.1">
    <property type="nucleotide sequence ID" value="NZ_JAOQIO010000106.1"/>
</dbReference>
<accession>A0ABT2UPQ9</accession>
<gene>
    <name evidence="1" type="ORF">OB236_30875</name>
</gene>
<sequence length="90" mass="10298">MGGQLVYVAEKEDEFQARMAILIPDSESYIPTVLKSNLLLRSLQCALYKDEAGRRLTVPLTGPLFSETWDWGCRKWYDLCLAELVQSSLR</sequence>
<evidence type="ECO:0000313" key="2">
    <source>
        <dbReference type="Proteomes" id="UP001652445"/>
    </source>
</evidence>
<dbReference type="Proteomes" id="UP001652445">
    <property type="component" value="Unassembled WGS sequence"/>
</dbReference>
<dbReference type="EMBL" id="JAOQIO010000106">
    <property type="protein sequence ID" value="MCU6796537.1"/>
    <property type="molecule type" value="Genomic_DNA"/>
</dbReference>